<evidence type="ECO:0000256" key="1">
    <source>
        <dbReference type="SAM" id="SignalP"/>
    </source>
</evidence>
<keyword evidence="1" id="KW-0732">Signal</keyword>
<dbReference type="EMBL" id="NRRV01000039">
    <property type="protein sequence ID" value="MBK1632092.1"/>
    <property type="molecule type" value="Genomic_DNA"/>
</dbReference>
<feature type="signal peptide" evidence="1">
    <location>
        <begin position="1"/>
        <end position="25"/>
    </location>
</feature>
<sequence>MSRKPLASTLLWAVLILTAPLTVQPEVTTPGDAAPAIGGYSPVSYFTVGRPEKGSPRYTGTHEGKVYWLTSAEQVQRFEADPDTYAPVFPDHCPYSLSLGRSVAIDPRNFLIMGDNLLLFHASAEMDTIARELEAEGPDKMLDRARSNLMRMRF</sequence>
<comment type="caution">
    <text evidence="2">The sequence shown here is derived from an EMBL/GenBank/DDBJ whole genome shotgun (WGS) entry which is preliminary data.</text>
</comment>
<evidence type="ECO:0000313" key="2">
    <source>
        <dbReference type="EMBL" id="MBK1632092.1"/>
    </source>
</evidence>
<name>A0ABS1CJI6_9GAMM</name>
<dbReference type="RefSeq" id="WP_200239314.1">
    <property type="nucleotide sequence ID" value="NZ_NRRV01000039.1"/>
</dbReference>
<organism evidence="2 3">
    <name type="scientific">Thiohalocapsa halophila</name>
    <dbReference type="NCBI Taxonomy" id="69359"/>
    <lineage>
        <taxon>Bacteria</taxon>
        <taxon>Pseudomonadati</taxon>
        <taxon>Pseudomonadota</taxon>
        <taxon>Gammaproteobacteria</taxon>
        <taxon>Chromatiales</taxon>
        <taxon>Chromatiaceae</taxon>
        <taxon>Thiohalocapsa</taxon>
    </lineage>
</organism>
<keyword evidence="3" id="KW-1185">Reference proteome</keyword>
<feature type="chain" id="PRO_5047446708" description="YHS domain-containing protein" evidence="1">
    <location>
        <begin position="26"/>
        <end position="154"/>
    </location>
</feature>
<protein>
    <recommendedName>
        <fullName evidence="4">YHS domain-containing protein</fullName>
    </recommendedName>
</protein>
<accession>A0ABS1CJI6</accession>
<reference evidence="2 3" key="1">
    <citation type="journal article" date="2020" name="Microorganisms">
        <title>Osmotic Adaptation and Compatible Solute Biosynthesis of Phototrophic Bacteria as Revealed from Genome Analyses.</title>
        <authorList>
            <person name="Imhoff J.F."/>
            <person name="Rahn T."/>
            <person name="Kunzel S."/>
            <person name="Keller A."/>
            <person name="Neulinger S.C."/>
        </authorList>
    </citation>
    <scope>NUCLEOTIDE SEQUENCE [LARGE SCALE GENOMIC DNA]</scope>
    <source>
        <strain evidence="2 3">DSM 6210</strain>
    </source>
</reference>
<gene>
    <name evidence="2" type="ORF">CKO31_15365</name>
</gene>
<dbReference type="NCBIfam" id="NF041384">
    <property type="entry name" value="YHS_seleno_dom"/>
    <property type="match status" value="1"/>
</dbReference>
<dbReference type="Proteomes" id="UP000748752">
    <property type="component" value="Unassembled WGS sequence"/>
</dbReference>
<proteinExistence type="predicted"/>
<evidence type="ECO:0008006" key="4">
    <source>
        <dbReference type="Google" id="ProtNLM"/>
    </source>
</evidence>
<evidence type="ECO:0000313" key="3">
    <source>
        <dbReference type="Proteomes" id="UP000748752"/>
    </source>
</evidence>